<dbReference type="InterPro" id="IPR029063">
    <property type="entry name" value="SAM-dependent_MTases_sf"/>
</dbReference>
<name>A0A932R1C4_9BACT</name>
<evidence type="ECO:0000256" key="1">
    <source>
        <dbReference type="SAM" id="Phobius"/>
    </source>
</evidence>
<keyword evidence="1" id="KW-1133">Transmembrane helix</keyword>
<dbReference type="PANTHER" id="PTHR43861:SF6">
    <property type="entry name" value="METHYLTRANSFERASE TYPE 11"/>
    <property type="match status" value="1"/>
</dbReference>
<feature type="transmembrane region" description="Helical" evidence="1">
    <location>
        <begin position="208"/>
        <end position="233"/>
    </location>
</feature>
<accession>A0A932R1C4</accession>
<reference evidence="3" key="1">
    <citation type="submission" date="2020-07" db="EMBL/GenBank/DDBJ databases">
        <title>Huge and variable diversity of episymbiotic CPR bacteria and DPANN archaea in groundwater ecosystems.</title>
        <authorList>
            <person name="He C.Y."/>
            <person name="Keren R."/>
            <person name="Whittaker M."/>
            <person name="Farag I.F."/>
            <person name="Doudna J."/>
            <person name="Cate J.H.D."/>
            <person name="Banfield J.F."/>
        </authorList>
    </citation>
    <scope>NUCLEOTIDE SEQUENCE</scope>
    <source>
        <strain evidence="3">NC_groundwater_973_Pr1_S-0.2um_54_13</strain>
    </source>
</reference>
<dbReference type="AlphaFoldDB" id="A0A932R1C4"/>
<dbReference type="Proteomes" id="UP000753196">
    <property type="component" value="Unassembled WGS sequence"/>
</dbReference>
<dbReference type="PANTHER" id="PTHR43861">
    <property type="entry name" value="TRANS-ACONITATE 2-METHYLTRANSFERASE-RELATED"/>
    <property type="match status" value="1"/>
</dbReference>
<feature type="transmembrane region" description="Helical" evidence="1">
    <location>
        <begin position="20"/>
        <end position="41"/>
    </location>
</feature>
<comment type="caution">
    <text evidence="3">The sequence shown here is derived from an EMBL/GenBank/DDBJ whole genome shotgun (WGS) entry which is preliminary data.</text>
</comment>
<keyword evidence="3" id="KW-0808">Transferase</keyword>
<proteinExistence type="predicted"/>
<sequence>MQSSEDFKPISNSSVKGPLWLFFFYFRRLIDLQMLTIFLHLRRFLKEARGTMLDVGCGDCIYQEFLEKSVKYIGIDIHDAESFNYGVQSDIIRFDDTNIPLPSESVDNLICSEVLEHVSKPEPLIEEMRRVLKPGGRAVITIPWSARFHYIPHDYARYTPSKLKELFSAFEIEAILPRGTDVAVIGSKMVVFAARQAVKGRKIVYWKLPLLLIASPVFVLALLWGHCGVWFGWGSTDDPLGYTINIRKT</sequence>
<dbReference type="InterPro" id="IPR013216">
    <property type="entry name" value="Methyltransf_11"/>
</dbReference>
<gene>
    <name evidence="3" type="ORF">HY221_02630</name>
</gene>
<protein>
    <submittedName>
        <fullName evidence="3">Class I SAM-dependent methyltransferase</fullName>
    </submittedName>
</protein>
<dbReference type="Pfam" id="PF08241">
    <property type="entry name" value="Methyltransf_11"/>
    <property type="match status" value="1"/>
</dbReference>
<dbReference type="EMBL" id="JACQCR010000061">
    <property type="protein sequence ID" value="MBI3631209.1"/>
    <property type="molecule type" value="Genomic_DNA"/>
</dbReference>
<keyword evidence="3" id="KW-0489">Methyltransferase</keyword>
<feature type="domain" description="Methyltransferase type 11" evidence="2">
    <location>
        <begin position="53"/>
        <end position="140"/>
    </location>
</feature>
<keyword evidence="1" id="KW-0472">Membrane</keyword>
<evidence type="ECO:0000313" key="3">
    <source>
        <dbReference type="EMBL" id="MBI3631209.1"/>
    </source>
</evidence>
<evidence type="ECO:0000259" key="2">
    <source>
        <dbReference type="Pfam" id="PF08241"/>
    </source>
</evidence>
<dbReference type="Gene3D" id="3.40.50.150">
    <property type="entry name" value="Vaccinia Virus protein VP39"/>
    <property type="match status" value="1"/>
</dbReference>
<dbReference type="GO" id="GO:0008757">
    <property type="term" value="F:S-adenosylmethionine-dependent methyltransferase activity"/>
    <property type="evidence" value="ECO:0007669"/>
    <property type="project" value="InterPro"/>
</dbReference>
<organism evidence="3 4">
    <name type="scientific">Candidatus Sungiibacteriota bacterium</name>
    <dbReference type="NCBI Taxonomy" id="2750080"/>
    <lineage>
        <taxon>Bacteria</taxon>
        <taxon>Candidatus Sungiibacteriota</taxon>
    </lineage>
</organism>
<dbReference type="SUPFAM" id="SSF53335">
    <property type="entry name" value="S-adenosyl-L-methionine-dependent methyltransferases"/>
    <property type="match status" value="1"/>
</dbReference>
<keyword evidence="1" id="KW-0812">Transmembrane</keyword>
<dbReference type="CDD" id="cd02440">
    <property type="entry name" value="AdoMet_MTases"/>
    <property type="match status" value="1"/>
</dbReference>
<dbReference type="GO" id="GO:0032259">
    <property type="term" value="P:methylation"/>
    <property type="evidence" value="ECO:0007669"/>
    <property type="project" value="UniProtKB-KW"/>
</dbReference>
<evidence type="ECO:0000313" key="4">
    <source>
        <dbReference type="Proteomes" id="UP000753196"/>
    </source>
</evidence>